<evidence type="ECO:0000259" key="3">
    <source>
        <dbReference type="PROSITE" id="PS51186"/>
    </source>
</evidence>
<keyword evidence="5" id="KW-1185">Reference proteome</keyword>
<dbReference type="InterPro" id="IPR000182">
    <property type="entry name" value="GNAT_dom"/>
</dbReference>
<dbReference type="PROSITE" id="PS51186">
    <property type="entry name" value="GNAT"/>
    <property type="match status" value="1"/>
</dbReference>
<evidence type="ECO:0000313" key="4">
    <source>
        <dbReference type="EMBL" id="MBH5328806.1"/>
    </source>
</evidence>
<evidence type="ECO:0000256" key="2">
    <source>
        <dbReference type="ARBA" id="ARBA00023315"/>
    </source>
</evidence>
<proteinExistence type="predicted"/>
<dbReference type="PANTHER" id="PTHR43072">
    <property type="entry name" value="N-ACETYLTRANSFERASE"/>
    <property type="match status" value="1"/>
</dbReference>
<dbReference type="Gene3D" id="3.40.630.30">
    <property type="match status" value="1"/>
</dbReference>
<dbReference type="PANTHER" id="PTHR43072:SF23">
    <property type="entry name" value="UPF0039 PROTEIN C11D3.02C"/>
    <property type="match status" value="1"/>
</dbReference>
<dbReference type="CDD" id="cd04301">
    <property type="entry name" value="NAT_SF"/>
    <property type="match status" value="1"/>
</dbReference>
<evidence type="ECO:0000256" key="1">
    <source>
        <dbReference type="ARBA" id="ARBA00022679"/>
    </source>
</evidence>
<dbReference type="EMBL" id="JACSGR010000002">
    <property type="protein sequence ID" value="MBH5328806.1"/>
    <property type="molecule type" value="Genomic_DNA"/>
</dbReference>
<keyword evidence="1" id="KW-0808">Transferase</keyword>
<gene>
    <name evidence="4" type="ORF">H9Q10_03885</name>
</gene>
<organism evidence="4 5">
    <name type="scientific">Eikenella glucosivorans</name>
    <dbReference type="NCBI Taxonomy" id="2766967"/>
    <lineage>
        <taxon>Bacteria</taxon>
        <taxon>Pseudomonadati</taxon>
        <taxon>Pseudomonadota</taxon>
        <taxon>Betaproteobacteria</taxon>
        <taxon>Neisseriales</taxon>
        <taxon>Neisseriaceae</taxon>
        <taxon>Eikenella</taxon>
    </lineage>
</organism>
<comment type="caution">
    <text evidence="4">The sequence shown here is derived from an EMBL/GenBank/DDBJ whole genome shotgun (WGS) entry which is preliminary data.</text>
</comment>
<protein>
    <submittedName>
        <fullName evidence="4">N-acetyltransferase family protein</fullName>
    </submittedName>
</protein>
<dbReference type="RefSeq" id="WP_197902709.1">
    <property type="nucleotide sequence ID" value="NZ_JACSGR010000002.1"/>
</dbReference>
<reference evidence="4 5" key="1">
    <citation type="submission" date="2020-09" db="EMBL/GenBank/DDBJ databases">
        <title>Eikenella S3660 sp. nov., isolated from a throat swab.</title>
        <authorList>
            <person name="Buhl M."/>
        </authorList>
    </citation>
    <scope>NUCLEOTIDE SEQUENCE [LARGE SCALE GENOMIC DNA]</scope>
    <source>
        <strain evidence="4 5">S3360</strain>
    </source>
</reference>
<dbReference type="InterPro" id="IPR016181">
    <property type="entry name" value="Acyl_CoA_acyltransferase"/>
</dbReference>
<dbReference type="SUPFAM" id="SSF55729">
    <property type="entry name" value="Acyl-CoA N-acyltransferases (Nat)"/>
    <property type="match status" value="1"/>
</dbReference>
<sequence>MPAIRPAIHADLPAIVGIYNASIPVRQATADLQPVTVAEREAWFAAHGGTRPLYVLENEAGEVCGWGSFSDYYPRRAYHISAEISIYISPQAQGAGHGRRILEHMLAQAPDLGIRNVLAVIFAHNAASLALFGRYGFAEWGRLPQVCDLETRLADIVILGKALSPA</sequence>
<dbReference type="Proteomes" id="UP000768471">
    <property type="component" value="Unassembled WGS sequence"/>
</dbReference>
<keyword evidence="2" id="KW-0012">Acyltransferase</keyword>
<evidence type="ECO:0000313" key="5">
    <source>
        <dbReference type="Proteomes" id="UP000768471"/>
    </source>
</evidence>
<dbReference type="Pfam" id="PF00583">
    <property type="entry name" value="Acetyltransf_1"/>
    <property type="match status" value="1"/>
</dbReference>
<name>A0ABS0N922_9NEIS</name>
<feature type="domain" description="N-acetyltransferase" evidence="3">
    <location>
        <begin position="2"/>
        <end position="154"/>
    </location>
</feature>
<accession>A0ABS0N922</accession>